<gene>
    <name evidence="1" type="ORF">Ahu01nite_095880</name>
</gene>
<name>A0ABQ4A6J3_9ACTN</name>
<evidence type="ECO:0000313" key="2">
    <source>
        <dbReference type="Proteomes" id="UP000603200"/>
    </source>
</evidence>
<evidence type="ECO:0000313" key="1">
    <source>
        <dbReference type="EMBL" id="GIE26486.1"/>
    </source>
</evidence>
<protein>
    <recommendedName>
        <fullName evidence="3">GH25 family lysozyme M1 (1,4-beta-N-acetylmuramidase)</fullName>
    </recommendedName>
</protein>
<dbReference type="RefSeq" id="WP_203843386.1">
    <property type="nucleotide sequence ID" value="NZ_BAAATV010000035.1"/>
</dbReference>
<keyword evidence="2" id="KW-1185">Reference proteome</keyword>
<proteinExistence type="predicted"/>
<dbReference type="Gene3D" id="3.20.20.80">
    <property type="entry name" value="Glycosidases"/>
    <property type="match status" value="1"/>
</dbReference>
<dbReference type="Proteomes" id="UP000603200">
    <property type="component" value="Unassembled WGS sequence"/>
</dbReference>
<evidence type="ECO:0008006" key="3">
    <source>
        <dbReference type="Google" id="ProtNLM"/>
    </source>
</evidence>
<organism evidence="1 2">
    <name type="scientific">Winogradskya humida</name>
    <dbReference type="NCBI Taxonomy" id="113566"/>
    <lineage>
        <taxon>Bacteria</taxon>
        <taxon>Bacillati</taxon>
        <taxon>Actinomycetota</taxon>
        <taxon>Actinomycetes</taxon>
        <taxon>Micromonosporales</taxon>
        <taxon>Micromonosporaceae</taxon>
        <taxon>Winogradskya</taxon>
    </lineage>
</organism>
<dbReference type="InterPro" id="IPR017853">
    <property type="entry name" value="GH"/>
</dbReference>
<dbReference type="EMBL" id="BOMN01000144">
    <property type="protein sequence ID" value="GIE26486.1"/>
    <property type="molecule type" value="Genomic_DNA"/>
</dbReference>
<dbReference type="SUPFAM" id="SSF51445">
    <property type="entry name" value="(Trans)glycosidases"/>
    <property type="match status" value="1"/>
</dbReference>
<sequence length="345" mass="36829">MTIFGWDMSHYDAPGIGKAVGEGIVFITHKAGGDANDAELGAWWAGVRGLDPGKVLLGAYWVQYPGTPAARADAFLARLDAVCQGWRDRPFLLQVDCEKWGGRASTVPSRAEIQAFCRRLTEKCPKLRPVVYGPKWVYGESLKNLGFPLWASSYVEGNGGFKNLYPGDTSTRWGAYSGQTPAILQYTSRATIGGQTTCDANAFRGTLAELVALAAPGWEDDSMQWTDDIITNPAWRSDAKTNPTVRANFAIYDLWNQAHTAATSAGAVRTDLVALKSQVTALGNSLAAAISALAAKDTVDEVVLARELAPGVAAAVVAGLPADRDDITPAELQDAVLTVLRKLAA</sequence>
<reference evidence="1 2" key="1">
    <citation type="submission" date="2021-01" db="EMBL/GenBank/DDBJ databases">
        <title>Whole genome shotgun sequence of Actinoplanes humidus NBRC 14915.</title>
        <authorList>
            <person name="Komaki H."/>
            <person name="Tamura T."/>
        </authorList>
    </citation>
    <scope>NUCLEOTIDE SEQUENCE [LARGE SCALE GENOMIC DNA]</scope>
    <source>
        <strain evidence="1 2">NBRC 14915</strain>
    </source>
</reference>
<comment type="caution">
    <text evidence="1">The sequence shown here is derived from an EMBL/GenBank/DDBJ whole genome shotgun (WGS) entry which is preliminary data.</text>
</comment>
<accession>A0ABQ4A6J3</accession>